<dbReference type="PROSITE" id="PS50113">
    <property type="entry name" value="PAC"/>
    <property type="match status" value="1"/>
</dbReference>
<dbReference type="InterPro" id="IPR003594">
    <property type="entry name" value="HATPase_dom"/>
</dbReference>
<evidence type="ECO:0000313" key="9">
    <source>
        <dbReference type="EMBL" id="AMU87267.1"/>
    </source>
</evidence>
<feature type="domain" description="Histidine kinase" evidence="7">
    <location>
        <begin position="369"/>
        <end position="581"/>
    </location>
</feature>
<evidence type="ECO:0000256" key="1">
    <source>
        <dbReference type="ARBA" id="ARBA00000085"/>
    </source>
</evidence>
<evidence type="ECO:0000259" key="8">
    <source>
        <dbReference type="PROSITE" id="PS50113"/>
    </source>
</evidence>
<sequence length="581" mass="65731">MQKQKIGIITCASILDQVKACPVTSEHKIYPLAPCCLFSISPDLLKHIFNEACLNNDGALLIYGNCHPKLQQILAGYEDRIIKLKGDNCWEMMLGAEIAQDYLAKGEWLVKNTLCTSLRKEVFASYGANRAEGNLIHNCHTKKIIAYKFEPDSPREEEVASFAKAFDVPFEIKEGDISSFNDTLLHGLDSVKELISRDITIGDKRILARNELKESAVSEAYFKLDVVSNELLFISPQITHLLGYTPAEFEYLYMSDHEGTMYADKETYLRVSEERFTYFSKCLMRGIQQPASIEYQVRHKNQTKLWLRESFQPKYDDDGTFVPYFTGKLENITVWKEAEDHLQKSYEKELQLRVALEKEAQKRIYFTWALVHELRTPLTPIILASDALHSVAVDNKLKSLVNNINNGASELNTRISELLDLARGEVGILKFVHESFDFNAVIREISEFFMPEIRLHEQKFSVKLESGLPEVSGDRGRIKQVVSNLLENAIKYSGNGSEINIQTALAGQEFLFTISDSGPGIPEDKLENIFDPYRCGNELHPSGLGLGLALSKMIIEKHSGKIWVSSVKNSGCSFSFTLPKV</sequence>
<evidence type="ECO:0000256" key="2">
    <source>
        <dbReference type="ARBA" id="ARBA00012438"/>
    </source>
</evidence>
<dbReference type="Pfam" id="PF00512">
    <property type="entry name" value="HisKA"/>
    <property type="match status" value="1"/>
</dbReference>
<dbReference type="PANTHER" id="PTHR43547">
    <property type="entry name" value="TWO-COMPONENT HISTIDINE KINASE"/>
    <property type="match status" value="1"/>
</dbReference>
<dbReference type="Pfam" id="PF02518">
    <property type="entry name" value="HATPase_c"/>
    <property type="match status" value="1"/>
</dbReference>
<evidence type="ECO:0000313" key="10">
    <source>
        <dbReference type="Proteomes" id="UP000076394"/>
    </source>
</evidence>
<reference evidence="9 10" key="1">
    <citation type="submission" date="2015-03" db="EMBL/GenBank/DDBJ databases">
        <title>Genomic characterization of Dehalococcoides mccartyi strain 11a5, an unusal plasmid-containing chloroethene dechlorinator.</title>
        <authorList>
            <person name="Zhao S."/>
            <person name="Ding C."/>
            <person name="He J."/>
        </authorList>
    </citation>
    <scope>NUCLEOTIDE SEQUENCE [LARGE SCALE GENOMIC DNA]</scope>
    <source>
        <strain evidence="9 10">11a5</strain>
    </source>
</reference>
<dbReference type="InterPro" id="IPR036097">
    <property type="entry name" value="HisK_dim/P_sf"/>
</dbReference>
<dbReference type="InterPro" id="IPR004358">
    <property type="entry name" value="Sig_transdc_His_kin-like_C"/>
</dbReference>
<dbReference type="Pfam" id="PF08447">
    <property type="entry name" value="PAS_3"/>
    <property type="match status" value="1"/>
</dbReference>
<dbReference type="RefSeq" id="WP_034376052.1">
    <property type="nucleotide sequence ID" value="NZ_AP024514.1"/>
</dbReference>
<dbReference type="PROSITE" id="PS50109">
    <property type="entry name" value="HIS_KIN"/>
    <property type="match status" value="1"/>
</dbReference>
<organism evidence="9 10">
    <name type="scientific">Dehalococcoides mccartyi</name>
    <dbReference type="NCBI Taxonomy" id="61435"/>
    <lineage>
        <taxon>Bacteria</taxon>
        <taxon>Bacillati</taxon>
        <taxon>Chloroflexota</taxon>
        <taxon>Dehalococcoidia</taxon>
        <taxon>Dehalococcoidales</taxon>
        <taxon>Dehalococcoidaceae</taxon>
        <taxon>Dehalococcoides</taxon>
    </lineage>
</organism>
<dbReference type="Gene3D" id="3.30.565.10">
    <property type="entry name" value="Histidine kinase-like ATPase, C-terminal domain"/>
    <property type="match status" value="1"/>
</dbReference>
<accession>A0A142VD76</accession>
<dbReference type="InterPro" id="IPR000014">
    <property type="entry name" value="PAS"/>
</dbReference>
<keyword evidence="3" id="KW-0597">Phosphoprotein</keyword>
<dbReference type="InterPro" id="IPR035965">
    <property type="entry name" value="PAS-like_dom_sf"/>
</dbReference>
<dbReference type="SUPFAM" id="SSF47384">
    <property type="entry name" value="Homodimeric domain of signal transducing histidine kinase"/>
    <property type="match status" value="1"/>
</dbReference>
<dbReference type="GO" id="GO:0000155">
    <property type="term" value="F:phosphorelay sensor kinase activity"/>
    <property type="evidence" value="ECO:0007669"/>
    <property type="project" value="InterPro"/>
</dbReference>
<dbReference type="SMART" id="SM00388">
    <property type="entry name" value="HisKA"/>
    <property type="match status" value="1"/>
</dbReference>
<dbReference type="PATRIC" id="fig|61435.8.peg.1434"/>
<dbReference type="SUPFAM" id="SSF55874">
    <property type="entry name" value="ATPase domain of HSP90 chaperone/DNA topoisomerase II/histidine kinase"/>
    <property type="match status" value="1"/>
</dbReference>
<dbReference type="InterPro" id="IPR013655">
    <property type="entry name" value="PAS_fold_3"/>
</dbReference>
<dbReference type="CDD" id="cd00130">
    <property type="entry name" value="PAS"/>
    <property type="match status" value="1"/>
</dbReference>
<dbReference type="PRINTS" id="PR00344">
    <property type="entry name" value="BCTRLSENSOR"/>
</dbReference>
<dbReference type="Pfam" id="PF07796">
    <property type="entry name" value="DUF1638"/>
    <property type="match status" value="1"/>
</dbReference>
<dbReference type="SUPFAM" id="SSF55785">
    <property type="entry name" value="PYP-like sensor domain (PAS domain)"/>
    <property type="match status" value="1"/>
</dbReference>
<dbReference type="Gene3D" id="1.10.287.130">
    <property type="match status" value="1"/>
</dbReference>
<evidence type="ECO:0000259" key="7">
    <source>
        <dbReference type="PROSITE" id="PS50109"/>
    </source>
</evidence>
<proteinExistence type="predicted"/>
<evidence type="ECO:0000256" key="5">
    <source>
        <dbReference type="ARBA" id="ARBA00022777"/>
    </source>
</evidence>
<dbReference type="SMART" id="SM00387">
    <property type="entry name" value="HATPase_c"/>
    <property type="match status" value="1"/>
</dbReference>
<dbReference type="InterPro" id="IPR036890">
    <property type="entry name" value="HATPase_C_sf"/>
</dbReference>
<dbReference type="AlphaFoldDB" id="A0A142VD76"/>
<dbReference type="InterPro" id="IPR012437">
    <property type="entry name" value="DUF1638"/>
</dbReference>
<dbReference type="CDD" id="cd00075">
    <property type="entry name" value="HATPase"/>
    <property type="match status" value="1"/>
</dbReference>
<dbReference type="FunFam" id="3.30.565.10:FF:000006">
    <property type="entry name" value="Sensor histidine kinase WalK"/>
    <property type="match status" value="1"/>
</dbReference>
<evidence type="ECO:0000256" key="3">
    <source>
        <dbReference type="ARBA" id="ARBA00022553"/>
    </source>
</evidence>
<name>A0A142VD76_9CHLR</name>
<dbReference type="InterPro" id="IPR005467">
    <property type="entry name" value="His_kinase_dom"/>
</dbReference>
<evidence type="ECO:0000256" key="6">
    <source>
        <dbReference type="ARBA" id="ARBA00023012"/>
    </source>
</evidence>
<evidence type="ECO:0000256" key="4">
    <source>
        <dbReference type="ARBA" id="ARBA00022679"/>
    </source>
</evidence>
<dbReference type="EMBL" id="CP011127">
    <property type="protein sequence ID" value="AMU87267.1"/>
    <property type="molecule type" value="Genomic_DNA"/>
</dbReference>
<dbReference type="PANTHER" id="PTHR43547:SF2">
    <property type="entry name" value="HYBRID SIGNAL TRANSDUCTION HISTIDINE KINASE C"/>
    <property type="match status" value="1"/>
</dbReference>
<protein>
    <recommendedName>
        <fullName evidence="2">histidine kinase</fullName>
        <ecNumber evidence="2">2.7.13.3</ecNumber>
    </recommendedName>
</protein>
<gene>
    <name evidence="9" type="ORF">Dm11a5_1441</name>
</gene>
<dbReference type="InterPro" id="IPR003661">
    <property type="entry name" value="HisK_dim/P_dom"/>
</dbReference>
<dbReference type="Proteomes" id="UP000076394">
    <property type="component" value="Chromosome"/>
</dbReference>
<dbReference type="OrthoDB" id="165173at2"/>
<dbReference type="Gene3D" id="3.30.450.20">
    <property type="entry name" value="PAS domain"/>
    <property type="match status" value="1"/>
</dbReference>
<dbReference type="CDD" id="cd00082">
    <property type="entry name" value="HisKA"/>
    <property type="match status" value="1"/>
</dbReference>
<keyword evidence="5 9" id="KW-0418">Kinase</keyword>
<dbReference type="EC" id="2.7.13.3" evidence="2"/>
<comment type="catalytic activity">
    <reaction evidence="1">
        <text>ATP + protein L-histidine = ADP + protein N-phospho-L-histidine.</text>
        <dbReference type="EC" id="2.7.13.3"/>
    </reaction>
</comment>
<feature type="domain" description="PAC" evidence="8">
    <location>
        <begin position="291"/>
        <end position="344"/>
    </location>
</feature>
<dbReference type="InterPro" id="IPR000700">
    <property type="entry name" value="PAS-assoc_C"/>
</dbReference>
<keyword evidence="6" id="KW-0902">Two-component regulatory system</keyword>
<keyword evidence="4" id="KW-0808">Transferase</keyword>